<dbReference type="PANTHER" id="PTHR42770">
    <property type="entry name" value="AMINO ACID TRANSPORTER-RELATED"/>
    <property type="match status" value="1"/>
</dbReference>
<evidence type="ECO:0000313" key="8">
    <source>
        <dbReference type="EMBL" id="KRM78572.1"/>
    </source>
</evidence>
<dbReference type="EMBL" id="AYYK01000016">
    <property type="protein sequence ID" value="KRM78572.1"/>
    <property type="molecule type" value="Genomic_DNA"/>
</dbReference>
<dbReference type="PANTHER" id="PTHR42770:SF15">
    <property type="entry name" value="GLUTAMATE_GAMMA-AMINOBUTYRATE ANTIPORTER-RELATED"/>
    <property type="match status" value="1"/>
</dbReference>
<dbReference type="InterPro" id="IPR002293">
    <property type="entry name" value="AA/rel_permease1"/>
</dbReference>
<dbReference type="AlphaFoldDB" id="A0A0R2BSF0"/>
<feature type="transmembrane region" description="Helical" evidence="7">
    <location>
        <begin position="195"/>
        <end position="218"/>
    </location>
</feature>
<keyword evidence="3" id="KW-1003">Cell membrane</keyword>
<dbReference type="RefSeq" id="WP_057757261.1">
    <property type="nucleotide sequence ID" value="NZ_AYYK01000016.1"/>
</dbReference>
<evidence type="ECO:0000256" key="1">
    <source>
        <dbReference type="ARBA" id="ARBA00004651"/>
    </source>
</evidence>
<gene>
    <name evidence="8" type="ORF">FC84_GL000831</name>
</gene>
<organism evidence="8 9">
    <name type="scientific">Lapidilactobacillus dextrinicus DSM 20335</name>
    <dbReference type="NCBI Taxonomy" id="1423738"/>
    <lineage>
        <taxon>Bacteria</taxon>
        <taxon>Bacillati</taxon>
        <taxon>Bacillota</taxon>
        <taxon>Bacilli</taxon>
        <taxon>Lactobacillales</taxon>
        <taxon>Lactobacillaceae</taxon>
        <taxon>Lapidilactobacillus</taxon>
    </lineage>
</organism>
<feature type="transmembrane region" description="Helical" evidence="7">
    <location>
        <begin position="152"/>
        <end position="175"/>
    </location>
</feature>
<dbReference type="GO" id="GO:0022857">
    <property type="term" value="F:transmembrane transporter activity"/>
    <property type="evidence" value="ECO:0007669"/>
    <property type="project" value="InterPro"/>
</dbReference>
<feature type="transmembrane region" description="Helical" evidence="7">
    <location>
        <begin position="404"/>
        <end position="426"/>
    </location>
</feature>
<keyword evidence="2" id="KW-0813">Transport</keyword>
<evidence type="ECO:0000256" key="4">
    <source>
        <dbReference type="ARBA" id="ARBA00022692"/>
    </source>
</evidence>
<keyword evidence="6 7" id="KW-0472">Membrane</keyword>
<feature type="transmembrane region" description="Helical" evidence="7">
    <location>
        <begin position="335"/>
        <end position="354"/>
    </location>
</feature>
<dbReference type="Proteomes" id="UP000051813">
    <property type="component" value="Unassembled WGS sequence"/>
</dbReference>
<dbReference type="Gene3D" id="1.20.1740.10">
    <property type="entry name" value="Amino acid/polyamine transporter I"/>
    <property type="match status" value="1"/>
</dbReference>
<dbReference type="GO" id="GO:0005886">
    <property type="term" value="C:plasma membrane"/>
    <property type="evidence" value="ECO:0007669"/>
    <property type="project" value="UniProtKB-SubCell"/>
</dbReference>
<dbReference type="PIRSF" id="PIRSF006060">
    <property type="entry name" value="AA_transporter"/>
    <property type="match status" value="1"/>
</dbReference>
<evidence type="ECO:0000256" key="7">
    <source>
        <dbReference type="SAM" id="Phobius"/>
    </source>
</evidence>
<feature type="transmembrane region" description="Helical" evidence="7">
    <location>
        <begin position="230"/>
        <end position="254"/>
    </location>
</feature>
<reference evidence="8 9" key="1">
    <citation type="journal article" date="2015" name="Genome Announc.">
        <title>Expanding the biotechnology potential of lactobacilli through comparative genomics of 213 strains and associated genera.</title>
        <authorList>
            <person name="Sun Z."/>
            <person name="Harris H.M."/>
            <person name="McCann A."/>
            <person name="Guo C."/>
            <person name="Argimon S."/>
            <person name="Zhang W."/>
            <person name="Yang X."/>
            <person name="Jeffery I.B."/>
            <person name="Cooney J.C."/>
            <person name="Kagawa T.F."/>
            <person name="Liu W."/>
            <person name="Song Y."/>
            <person name="Salvetti E."/>
            <person name="Wrobel A."/>
            <person name="Rasinkangas P."/>
            <person name="Parkhill J."/>
            <person name="Rea M.C."/>
            <person name="O'Sullivan O."/>
            <person name="Ritari J."/>
            <person name="Douillard F.P."/>
            <person name="Paul Ross R."/>
            <person name="Yang R."/>
            <person name="Briner A.E."/>
            <person name="Felis G.E."/>
            <person name="de Vos W.M."/>
            <person name="Barrangou R."/>
            <person name="Klaenhammer T.R."/>
            <person name="Caufield P.W."/>
            <person name="Cui Y."/>
            <person name="Zhang H."/>
            <person name="O'Toole P.W."/>
        </authorList>
    </citation>
    <scope>NUCLEOTIDE SEQUENCE [LARGE SCALE GENOMIC DNA]</scope>
    <source>
        <strain evidence="8 9">DSM 20335</strain>
    </source>
</reference>
<evidence type="ECO:0000313" key="9">
    <source>
        <dbReference type="Proteomes" id="UP000051813"/>
    </source>
</evidence>
<feature type="transmembrane region" description="Helical" evidence="7">
    <location>
        <begin position="81"/>
        <end position="110"/>
    </location>
</feature>
<dbReference type="OrthoDB" id="9791588at2"/>
<feature type="transmembrane region" description="Helical" evidence="7">
    <location>
        <begin position="438"/>
        <end position="458"/>
    </location>
</feature>
<dbReference type="STRING" id="1423738.FC84_GL000831"/>
<evidence type="ECO:0000256" key="6">
    <source>
        <dbReference type="ARBA" id="ARBA00023136"/>
    </source>
</evidence>
<accession>A0A0R2BSF0</accession>
<keyword evidence="9" id="KW-1185">Reference proteome</keyword>
<evidence type="ECO:0000256" key="2">
    <source>
        <dbReference type="ARBA" id="ARBA00022448"/>
    </source>
</evidence>
<feature type="transmembrane region" description="Helical" evidence="7">
    <location>
        <begin position="33"/>
        <end position="60"/>
    </location>
</feature>
<dbReference type="Pfam" id="PF13520">
    <property type="entry name" value="AA_permease_2"/>
    <property type="match status" value="1"/>
</dbReference>
<proteinExistence type="predicted"/>
<feature type="transmembrane region" description="Helical" evidence="7">
    <location>
        <begin position="282"/>
        <end position="304"/>
    </location>
</feature>
<comment type="subcellular location">
    <subcellularLocation>
        <location evidence="1">Cell membrane</location>
        <topology evidence="1">Multi-pass membrane protein</topology>
    </subcellularLocation>
</comment>
<dbReference type="InterPro" id="IPR050367">
    <property type="entry name" value="APC_superfamily"/>
</dbReference>
<keyword evidence="5 7" id="KW-1133">Transmembrane helix</keyword>
<feature type="transmembrane region" description="Helical" evidence="7">
    <location>
        <begin position="122"/>
        <end position="140"/>
    </location>
</feature>
<keyword evidence="4 7" id="KW-0812">Transmembrane</keyword>
<name>A0A0R2BSF0_9LACO</name>
<protein>
    <submittedName>
        <fullName evidence="8">GadC protein</fullName>
    </submittedName>
</protein>
<evidence type="ECO:0000256" key="5">
    <source>
        <dbReference type="ARBA" id="ARBA00022989"/>
    </source>
</evidence>
<dbReference type="PATRIC" id="fig|1423738.3.peg.841"/>
<feature type="transmembrane region" description="Helical" evidence="7">
    <location>
        <begin position="360"/>
        <end position="384"/>
    </location>
</feature>
<sequence length="522" mass="58293">MTTNKKMNFWGFFTLTAAMLMSADEYPAFAQSGLLAVVCLFLAGLIWFLPVALCAAELATIDGNNEGGVYTWVKNVLGARWGFVAVFFQWLQITVNFITMIYFIIGSLSYVLKWDALNTNPWLKWLCFLLIYWGMTAWQLGGVSNTEKIVNISFTIGIVFPSLVLLVLGLIYLLGSGQVAFNTNWASNWQTLTQHFSIATIVPYILAFTGIEASAAYITDLKNPRKNYPLELLTLVIFAIVFDSLGGLSVAAVVPVANLTLNQGVIQAVGQMFARTIPLLHWGVNVIGLLMVLGMVGEISSWIIGPVKSLFVTAEDGILPHYFLHVNRHDVPVRLILVQGLIVSVISFLLTVVFGGNNGAYQMAMSLTVMLYLVTYILIFVAYLRQIKQKNKPERTFKVPGGKIGQTLVATIGLISSLIVVGSTFIPGSNFKAISKLSYLLIMIAFLVVILAITLLIYRLGTQRPKKTDYNWKIRHRKVEDVQRTVFPQGRYQHELKYIEKSLDDEKQKVTHYFSPSSKRDE</sequence>
<evidence type="ECO:0000256" key="3">
    <source>
        <dbReference type="ARBA" id="ARBA00022475"/>
    </source>
</evidence>
<comment type="caution">
    <text evidence="8">The sequence shown here is derived from an EMBL/GenBank/DDBJ whole genome shotgun (WGS) entry which is preliminary data.</text>
</comment>